<comment type="function">
    <text evidence="2">Binds to DNA and alters its conformation. May be involved in regulation of gene expression, nucleoid organization and DNA protection.</text>
</comment>
<evidence type="ECO:0000256" key="3">
    <source>
        <dbReference type="SAM" id="Coils"/>
    </source>
</evidence>
<comment type="subcellular location">
    <subcellularLocation>
        <location evidence="2">Cytoplasm</location>
        <location evidence="2">Nucleoid</location>
    </subcellularLocation>
</comment>
<dbReference type="PANTHER" id="PTHR33449">
    <property type="entry name" value="NUCLEOID-ASSOCIATED PROTEIN YBAB"/>
    <property type="match status" value="1"/>
</dbReference>
<feature type="compositionally biased region" description="Pro residues" evidence="4">
    <location>
        <begin position="98"/>
        <end position="107"/>
    </location>
</feature>
<dbReference type="GO" id="GO:0005829">
    <property type="term" value="C:cytosol"/>
    <property type="evidence" value="ECO:0007669"/>
    <property type="project" value="TreeGrafter"/>
</dbReference>
<reference evidence="5" key="1">
    <citation type="submission" date="2022-05" db="EMBL/GenBank/DDBJ databases">
        <authorList>
            <person name="Pankratov T."/>
        </authorList>
    </citation>
    <scope>NUCLEOTIDE SEQUENCE</scope>
    <source>
        <strain evidence="5">BP6-180914</strain>
    </source>
</reference>
<dbReference type="EMBL" id="JAMOIM010000015">
    <property type="protein sequence ID" value="MCW6510458.1"/>
    <property type="molecule type" value="Genomic_DNA"/>
</dbReference>
<keyword evidence="6" id="KW-1185">Reference proteome</keyword>
<evidence type="ECO:0000256" key="1">
    <source>
        <dbReference type="ARBA" id="ARBA00023125"/>
    </source>
</evidence>
<dbReference type="PIRSF" id="PIRSF004555">
    <property type="entry name" value="UCP004555"/>
    <property type="match status" value="1"/>
</dbReference>
<dbReference type="SUPFAM" id="SSF82607">
    <property type="entry name" value="YbaB-like"/>
    <property type="match status" value="1"/>
</dbReference>
<dbReference type="Pfam" id="PF02575">
    <property type="entry name" value="YbaB_DNA_bd"/>
    <property type="match status" value="1"/>
</dbReference>
<dbReference type="Gene3D" id="3.30.1310.10">
    <property type="entry name" value="Nucleoid-associated protein YbaB-like domain"/>
    <property type="match status" value="1"/>
</dbReference>
<dbReference type="GO" id="GO:0003677">
    <property type="term" value="F:DNA binding"/>
    <property type="evidence" value="ECO:0007669"/>
    <property type="project" value="UniProtKB-UniRule"/>
</dbReference>
<keyword evidence="3" id="KW-0175">Coiled coil</keyword>
<proteinExistence type="inferred from homology"/>
<comment type="similarity">
    <text evidence="2">Belongs to the YbaB/EbfC family.</text>
</comment>
<keyword evidence="2" id="KW-0963">Cytoplasm</keyword>
<dbReference type="InterPro" id="IPR004401">
    <property type="entry name" value="YbaB/EbfC"/>
</dbReference>
<dbReference type="RefSeq" id="WP_282586830.1">
    <property type="nucleotide sequence ID" value="NZ_JAMOIM010000015.1"/>
</dbReference>
<gene>
    <name evidence="5" type="ORF">M8523_20780</name>
</gene>
<dbReference type="HAMAP" id="MF_00274">
    <property type="entry name" value="DNA_YbaB_EbfC"/>
    <property type="match status" value="1"/>
</dbReference>
<comment type="caution">
    <text evidence="5">The sequence shown here is derived from an EMBL/GenBank/DDBJ whole genome shotgun (WGS) entry which is preliminary data.</text>
</comment>
<evidence type="ECO:0000313" key="5">
    <source>
        <dbReference type="EMBL" id="MCW6510458.1"/>
    </source>
</evidence>
<evidence type="ECO:0000256" key="2">
    <source>
        <dbReference type="HAMAP-Rule" id="MF_00274"/>
    </source>
</evidence>
<dbReference type="PANTHER" id="PTHR33449:SF1">
    <property type="entry name" value="NUCLEOID-ASSOCIATED PROTEIN YBAB"/>
    <property type="match status" value="1"/>
</dbReference>
<evidence type="ECO:0000256" key="4">
    <source>
        <dbReference type="SAM" id="MobiDB-lite"/>
    </source>
</evidence>
<evidence type="ECO:0000313" key="6">
    <source>
        <dbReference type="Proteomes" id="UP001165667"/>
    </source>
</evidence>
<sequence length="107" mass="11655">MRDVMGLMKQAQAMQAKLGEAQAELERLEVEGQSGGGLVKAIVTGKGELKSLTIDPSLMVADEKEILEDLIVTAHEEARKKVERQKEEKMKALTAGLPLPPGMKLPF</sequence>
<dbReference type="InterPro" id="IPR036894">
    <property type="entry name" value="YbaB-like_sf"/>
</dbReference>
<dbReference type="AlphaFoldDB" id="A0AA42CKD2"/>
<protein>
    <recommendedName>
        <fullName evidence="2">Nucleoid-associated protein M8523_20780</fullName>
    </recommendedName>
</protein>
<dbReference type="Proteomes" id="UP001165667">
    <property type="component" value="Unassembled WGS sequence"/>
</dbReference>
<dbReference type="GO" id="GO:0043590">
    <property type="term" value="C:bacterial nucleoid"/>
    <property type="evidence" value="ECO:0007669"/>
    <property type="project" value="UniProtKB-UniRule"/>
</dbReference>
<comment type="subunit">
    <text evidence="2">Homodimer.</text>
</comment>
<name>A0AA42CKD2_9HYPH</name>
<feature type="region of interest" description="Disordered" evidence="4">
    <location>
        <begin position="83"/>
        <end position="107"/>
    </location>
</feature>
<feature type="coiled-coil region" evidence="3">
    <location>
        <begin position="4"/>
        <end position="31"/>
    </location>
</feature>
<dbReference type="NCBIfam" id="TIGR00103">
    <property type="entry name" value="DNA_YbaB_EbfC"/>
    <property type="match status" value="1"/>
</dbReference>
<accession>A0AA42CKD2</accession>
<organism evidence="5 6">
    <name type="scientific">Lichenifustis flavocetrariae</name>
    <dbReference type="NCBI Taxonomy" id="2949735"/>
    <lineage>
        <taxon>Bacteria</taxon>
        <taxon>Pseudomonadati</taxon>
        <taxon>Pseudomonadota</taxon>
        <taxon>Alphaproteobacteria</taxon>
        <taxon>Hyphomicrobiales</taxon>
        <taxon>Lichenihabitantaceae</taxon>
        <taxon>Lichenifustis</taxon>
    </lineage>
</organism>
<keyword evidence="1 2" id="KW-0238">DNA-binding</keyword>